<dbReference type="HOGENOM" id="CLU_2110741_0_0_1"/>
<dbReference type="PANTHER" id="PTHR42339:SF1">
    <property type="entry name" value="HISTONE H1"/>
    <property type="match status" value="1"/>
</dbReference>
<dbReference type="AlphaFoldDB" id="A0A0C3K7L4"/>
<feature type="region of interest" description="Disordered" evidence="1">
    <location>
        <begin position="1"/>
        <end position="48"/>
    </location>
</feature>
<keyword evidence="3" id="KW-1185">Reference proteome</keyword>
<evidence type="ECO:0000313" key="2">
    <source>
        <dbReference type="EMBL" id="KIO17358.1"/>
    </source>
</evidence>
<reference evidence="2 3" key="1">
    <citation type="submission" date="2014-04" db="EMBL/GenBank/DDBJ databases">
        <authorList>
            <consortium name="DOE Joint Genome Institute"/>
            <person name="Kuo A."/>
            <person name="Girlanda M."/>
            <person name="Perotto S."/>
            <person name="Kohler A."/>
            <person name="Nagy L.G."/>
            <person name="Floudas D."/>
            <person name="Copeland A."/>
            <person name="Barry K.W."/>
            <person name="Cichocki N."/>
            <person name="Veneault-Fourrey C."/>
            <person name="LaButti K."/>
            <person name="Lindquist E.A."/>
            <person name="Lipzen A."/>
            <person name="Lundell T."/>
            <person name="Morin E."/>
            <person name="Murat C."/>
            <person name="Sun H."/>
            <person name="Tunlid A."/>
            <person name="Henrissat B."/>
            <person name="Grigoriev I.V."/>
            <person name="Hibbett D.S."/>
            <person name="Martin F."/>
            <person name="Nordberg H.P."/>
            <person name="Cantor M.N."/>
            <person name="Hua S.X."/>
        </authorList>
    </citation>
    <scope>NUCLEOTIDE SEQUENCE [LARGE SCALE GENOMIC DNA]</scope>
    <source>
        <strain evidence="2 3">MUT 4182</strain>
    </source>
</reference>
<organism evidence="2 3">
    <name type="scientific">Tulasnella calospora MUT 4182</name>
    <dbReference type="NCBI Taxonomy" id="1051891"/>
    <lineage>
        <taxon>Eukaryota</taxon>
        <taxon>Fungi</taxon>
        <taxon>Dikarya</taxon>
        <taxon>Basidiomycota</taxon>
        <taxon>Agaricomycotina</taxon>
        <taxon>Agaricomycetes</taxon>
        <taxon>Cantharellales</taxon>
        <taxon>Tulasnellaceae</taxon>
        <taxon>Tulasnella</taxon>
    </lineage>
</organism>
<protein>
    <submittedName>
        <fullName evidence="2">Uncharacterized protein</fullName>
    </submittedName>
</protein>
<gene>
    <name evidence="2" type="ORF">M407DRAFT_32974</name>
</gene>
<accession>A0A0C3K7L4</accession>
<dbReference type="EMBL" id="KN823393">
    <property type="protein sequence ID" value="KIO17358.1"/>
    <property type="molecule type" value="Genomic_DNA"/>
</dbReference>
<evidence type="ECO:0000313" key="3">
    <source>
        <dbReference type="Proteomes" id="UP000054248"/>
    </source>
</evidence>
<reference evidence="3" key="2">
    <citation type="submission" date="2015-01" db="EMBL/GenBank/DDBJ databases">
        <title>Evolutionary Origins and Diversification of the Mycorrhizal Mutualists.</title>
        <authorList>
            <consortium name="DOE Joint Genome Institute"/>
            <consortium name="Mycorrhizal Genomics Consortium"/>
            <person name="Kohler A."/>
            <person name="Kuo A."/>
            <person name="Nagy L.G."/>
            <person name="Floudas D."/>
            <person name="Copeland A."/>
            <person name="Barry K.W."/>
            <person name="Cichocki N."/>
            <person name="Veneault-Fourrey C."/>
            <person name="LaButti K."/>
            <person name="Lindquist E.A."/>
            <person name="Lipzen A."/>
            <person name="Lundell T."/>
            <person name="Morin E."/>
            <person name="Murat C."/>
            <person name="Riley R."/>
            <person name="Ohm R."/>
            <person name="Sun H."/>
            <person name="Tunlid A."/>
            <person name="Henrissat B."/>
            <person name="Grigoriev I.V."/>
            <person name="Hibbett D.S."/>
            <person name="Martin F."/>
        </authorList>
    </citation>
    <scope>NUCLEOTIDE SEQUENCE [LARGE SCALE GENOMIC DNA]</scope>
    <source>
        <strain evidence="3">MUT 4182</strain>
    </source>
</reference>
<evidence type="ECO:0000256" key="1">
    <source>
        <dbReference type="SAM" id="MobiDB-lite"/>
    </source>
</evidence>
<dbReference type="Proteomes" id="UP000054248">
    <property type="component" value="Unassembled WGS sequence"/>
</dbReference>
<dbReference type="PANTHER" id="PTHR42339">
    <property type="entry name" value="HISTONE H1"/>
    <property type="match status" value="1"/>
</dbReference>
<name>A0A0C3K7L4_9AGAM</name>
<feature type="compositionally biased region" description="Low complexity" evidence="1">
    <location>
        <begin position="31"/>
        <end position="45"/>
    </location>
</feature>
<proteinExistence type="predicted"/>
<sequence length="115" mass="12684">MPPKRKSDHIDDTENASDVAKRARTGDEDAAVASSSKTKTSKATKPQYASWKDVELDGEDEDEVPIYDDCNTIRRKIRTLLKTPGFKVGLSLSAPPFAIGYNCNSRAFSYRSLIG</sequence>